<dbReference type="PANTHER" id="PTHR37010">
    <property type="entry name" value="SULFURTRANSFERASE TUSE"/>
    <property type="match status" value="1"/>
</dbReference>
<comment type="subcellular location">
    <subcellularLocation>
        <location evidence="1">Cytoplasm</location>
    </subcellularLocation>
</comment>
<dbReference type="InterPro" id="IPR025526">
    <property type="entry name" value="DsrC-like_dom_sf"/>
</dbReference>
<evidence type="ECO:0000256" key="2">
    <source>
        <dbReference type="ARBA" id="ARBA00005718"/>
    </source>
</evidence>
<dbReference type="Gene3D" id="3.30.1420.10">
    <property type="match status" value="1"/>
</dbReference>
<reference evidence="5 6" key="1">
    <citation type="submission" date="2017-02" db="EMBL/GenBank/DDBJ databases">
        <authorList>
            <person name="Peterson S.W."/>
        </authorList>
    </citation>
    <scope>NUCLEOTIDE SEQUENCE [LARGE SCALE GENOMIC DNA]</scope>
    <source>
        <strain evidence="5">Psychrobacter_piechaudii</strain>
    </source>
</reference>
<keyword evidence="5" id="KW-0808">Transferase</keyword>
<dbReference type="NCBIfam" id="TIGR03342">
    <property type="entry name" value="dsrC_tusE_dsvC"/>
    <property type="match status" value="1"/>
</dbReference>
<gene>
    <name evidence="5" type="primary">tusE</name>
    <name evidence="5" type="ORF">A1232T_01827</name>
</gene>
<evidence type="ECO:0000313" key="6">
    <source>
        <dbReference type="Proteomes" id="UP000188357"/>
    </source>
</evidence>
<dbReference type="InterPro" id="IPR042072">
    <property type="entry name" value="DsrC-like_C"/>
</dbReference>
<dbReference type="OrthoDB" id="9786347at2"/>
<dbReference type="GO" id="GO:0005737">
    <property type="term" value="C:cytoplasm"/>
    <property type="evidence" value="ECO:0007669"/>
    <property type="project" value="UniProtKB-SubCell"/>
</dbReference>
<keyword evidence="6" id="KW-1185">Reference proteome</keyword>
<evidence type="ECO:0000313" key="5">
    <source>
        <dbReference type="EMBL" id="SJM72584.1"/>
    </source>
</evidence>
<evidence type="ECO:0000256" key="1">
    <source>
        <dbReference type="ARBA" id="ARBA00004496"/>
    </source>
</evidence>
<dbReference type="STRING" id="1945521.A1232T_01827"/>
<dbReference type="Gene3D" id="1.10.10.370">
    <property type="entry name" value="DsrC-like protein, C-terminal domain"/>
    <property type="match status" value="1"/>
</dbReference>
<dbReference type="InterPro" id="IPR043163">
    <property type="entry name" value="DsrC-like_N"/>
</dbReference>
<comment type="similarity">
    <text evidence="2">Belongs to the DsrC/TusE family.</text>
</comment>
<dbReference type="AlphaFoldDB" id="A0A1R4GWT9"/>
<name>A0A1R4GWT9_9GAMM</name>
<sequence>MSPSSTFDSSTSNGNYPSNAELNKNFATKSLESQDLALELDEEGHLLDHNLWTPEVAQQLADTLAVTLTDDHYLILQQVRAFHTEFNHPPSTRPLIKYLMKTLPEMQISNQLLQQMFNTGLVARHVNRIAGLPKPPNCL</sequence>
<dbReference type="Proteomes" id="UP000188357">
    <property type="component" value="Unassembled WGS sequence"/>
</dbReference>
<keyword evidence="3" id="KW-0963">Cytoplasm</keyword>
<feature type="region of interest" description="Disordered" evidence="4">
    <location>
        <begin position="1"/>
        <end position="21"/>
    </location>
</feature>
<evidence type="ECO:0000256" key="3">
    <source>
        <dbReference type="ARBA" id="ARBA00022490"/>
    </source>
</evidence>
<dbReference type="GO" id="GO:0097163">
    <property type="term" value="F:sulfur carrier activity"/>
    <property type="evidence" value="ECO:0007669"/>
    <property type="project" value="TreeGrafter"/>
</dbReference>
<dbReference type="InterPro" id="IPR007453">
    <property type="entry name" value="DsrC/TusE"/>
</dbReference>
<feature type="compositionally biased region" description="Low complexity" evidence="4">
    <location>
        <begin position="1"/>
        <end position="12"/>
    </location>
</feature>
<proteinExistence type="inferred from homology"/>
<dbReference type="PANTHER" id="PTHR37010:SF1">
    <property type="entry name" value="SULFURTRANSFERASE TUSE"/>
    <property type="match status" value="1"/>
</dbReference>
<protein>
    <submittedName>
        <fullName evidence="5">Sulfurtransferase TusE</fullName>
        <ecNumber evidence="5">2.8.1.-</ecNumber>
    </submittedName>
</protein>
<evidence type="ECO:0000256" key="4">
    <source>
        <dbReference type="SAM" id="MobiDB-lite"/>
    </source>
</evidence>
<dbReference type="GO" id="GO:0002143">
    <property type="term" value="P:tRNA wobble position uridine thiolation"/>
    <property type="evidence" value="ECO:0007669"/>
    <property type="project" value="TreeGrafter"/>
</dbReference>
<dbReference type="Pfam" id="PF04358">
    <property type="entry name" value="DsrC"/>
    <property type="match status" value="1"/>
</dbReference>
<accession>A0A1R4GWT9</accession>
<dbReference type="EMBL" id="FUGE01000181">
    <property type="protein sequence ID" value="SJM72584.1"/>
    <property type="molecule type" value="Genomic_DNA"/>
</dbReference>
<dbReference type="SUPFAM" id="SSF69721">
    <property type="entry name" value="DsrC, the gamma subunit of dissimilatory sulfite reductase"/>
    <property type="match status" value="1"/>
</dbReference>
<dbReference type="GO" id="GO:0016740">
    <property type="term" value="F:transferase activity"/>
    <property type="evidence" value="ECO:0007669"/>
    <property type="project" value="UniProtKB-KW"/>
</dbReference>
<dbReference type="EC" id="2.8.1.-" evidence="5"/>
<dbReference type="RefSeq" id="WP_077451522.1">
    <property type="nucleotide sequence ID" value="NZ_FUGE01000181.1"/>
</dbReference>
<organism evidence="5 6">
    <name type="scientific">Psychrobacter piechaudii</name>
    <dbReference type="NCBI Taxonomy" id="1945521"/>
    <lineage>
        <taxon>Bacteria</taxon>
        <taxon>Pseudomonadati</taxon>
        <taxon>Pseudomonadota</taxon>
        <taxon>Gammaproteobacteria</taxon>
        <taxon>Moraxellales</taxon>
        <taxon>Moraxellaceae</taxon>
        <taxon>Psychrobacter</taxon>
    </lineage>
</organism>